<evidence type="ECO:0008006" key="3">
    <source>
        <dbReference type="Google" id="ProtNLM"/>
    </source>
</evidence>
<name>A0A6A5WG74_9PLEO</name>
<keyword evidence="2" id="KW-1185">Reference proteome</keyword>
<reference evidence="1" key="1">
    <citation type="journal article" date="2020" name="Stud. Mycol.">
        <title>101 Dothideomycetes genomes: a test case for predicting lifestyles and emergence of pathogens.</title>
        <authorList>
            <person name="Haridas S."/>
            <person name="Albert R."/>
            <person name="Binder M."/>
            <person name="Bloem J."/>
            <person name="Labutti K."/>
            <person name="Salamov A."/>
            <person name="Andreopoulos B."/>
            <person name="Baker S."/>
            <person name="Barry K."/>
            <person name="Bills G."/>
            <person name="Bluhm B."/>
            <person name="Cannon C."/>
            <person name="Castanera R."/>
            <person name="Culley D."/>
            <person name="Daum C."/>
            <person name="Ezra D."/>
            <person name="Gonzalez J."/>
            <person name="Henrissat B."/>
            <person name="Kuo A."/>
            <person name="Liang C."/>
            <person name="Lipzen A."/>
            <person name="Lutzoni F."/>
            <person name="Magnuson J."/>
            <person name="Mondo S."/>
            <person name="Nolan M."/>
            <person name="Ohm R."/>
            <person name="Pangilinan J."/>
            <person name="Park H.-J."/>
            <person name="Ramirez L."/>
            <person name="Alfaro M."/>
            <person name="Sun H."/>
            <person name="Tritt A."/>
            <person name="Yoshinaga Y."/>
            <person name="Zwiers L.-H."/>
            <person name="Turgeon B."/>
            <person name="Goodwin S."/>
            <person name="Spatafora J."/>
            <person name="Crous P."/>
            <person name="Grigoriev I."/>
        </authorList>
    </citation>
    <scope>NUCLEOTIDE SEQUENCE</scope>
    <source>
        <strain evidence="1">CBS 123094</strain>
    </source>
</reference>
<dbReference type="Proteomes" id="UP000799779">
    <property type="component" value="Unassembled WGS sequence"/>
</dbReference>
<proteinExistence type="predicted"/>
<protein>
    <recommendedName>
        <fullName evidence="3">F-box domain-containing protein</fullName>
    </recommendedName>
</protein>
<organism evidence="1 2">
    <name type="scientific">Amniculicola lignicola CBS 123094</name>
    <dbReference type="NCBI Taxonomy" id="1392246"/>
    <lineage>
        <taxon>Eukaryota</taxon>
        <taxon>Fungi</taxon>
        <taxon>Dikarya</taxon>
        <taxon>Ascomycota</taxon>
        <taxon>Pezizomycotina</taxon>
        <taxon>Dothideomycetes</taxon>
        <taxon>Pleosporomycetidae</taxon>
        <taxon>Pleosporales</taxon>
        <taxon>Amniculicolaceae</taxon>
        <taxon>Amniculicola</taxon>
    </lineage>
</organism>
<evidence type="ECO:0000313" key="1">
    <source>
        <dbReference type="EMBL" id="KAF2000900.1"/>
    </source>
</evidence>
<sequence>MSQPRALLPYWGFPTELLILICEKADLETKASLALTSHFFLSIIGRRIFQQFDAHPPVWDLRLSRSHLLRKLQRDRPNKNLYICYQCISFHRVTDRYPYERPYAKSFKKYSTPVGFPICRSVYAQGLQEIHDSLSLPLEKHPQKHMYMGHVMSPVVLNYLITTGILGQDLFTKRKFVLRAKESLWNKYFMLPSSFLRRANLDICPHTNFGRDHVKGDGSINDSLHEYYLGQHKTYMETEMIKHHGRIDPEQWRKKKSPIFGTERKWIPKPFKGYLCKDCCLEVGIEWMGLQVEISVWQYMGRLKTGAEFDSEKKREDSDKSSFNARWLSDCRYATNTTEREGERSDERPDEFEQMSSMPFIDRVADIGGLCPGVLRREWARIPSN</sequence>
<evidence type="ECO:0000313" key="2">
    <source>
        <dbReference type="Proteomes" id="UP000799779"/>
    </source>
</evidence>
<dbReference type="AlphaFoldDB" id="A0A6A5WG74"/>
<accession>A0A6A5WG74</accession>
<dbReference type="OrthoDB" id="3799253at2759"/>
<dbReference type="EMBL" id="ML977586">
    <property type="protein sequence ID" value="KAF2000900.1"/>
    <property type="molecule type" value="Genomic_DNA"/>
</dbReference>
<gene>
    <name evidence="1" type="ORF">P154DRAFT_522171</name>
</gene>